<proteinExistence type="predicted"/>
<sequence length="73" mass="8374">MVSLVCNLQVFLGAQRKHWKLDRQGRALDSVLQEGLSEERRGDSREAPQEEETRLGIDPRNRVVSLARKDSKD</sequence>
<evidence type="ECO:0000256" key="1">
    <source>
        <dbReference type="SAM" id="MobiDB-lite"/>
    </source>
</evidence>
<name>A0ABV0PNC4_9TELE</name>
<keyword evidence="3" id="KW-1185">Reference proteome</keyword>
<comment type="caution">
    <text evidence="2">The sequence shown here is derived from an EMBL/GenBank/DDBJ whole genome shotgun (WGS) entry which is preliminary data.</text>
</comment>
<feature type="compositionally biased region" description="Basic and acidic residues" evidence="1">
    <location>
        <begin position="37"/>
        <end position="73"/>
    </location>
</feature>
<dbReference type="EMBL" id="JAHRIO010080795">
    <property type="protein sequence ID" value="MEQ2184911.1"/>
    <property type="molecule type" value="Genomic_DNA"/>
</dbReference>
<accession>A0ABV0PNC4</accession>
<evidence type="ECO:0000313" key="2">
    <source>
        <dbReference type="EMBL" id="MEQ2184911.1"/>
    </source>
</evidence>
<feature type="region of interest" description="Disordered" evidence="1">
    <location>
        <begin position="34"/>
        <end position="73"/>
    </location>
</feature>
<evidence type="ECO:0000313" key="3">
    <source>
        <dbReference type="Proteomes" id="UP001476798"/>
    </source>
</evidence>
<organism evidence="2 3">
    <name type="scientific">Goodea atripinnis</name>
    <dbReference type="NCBI Taxonomy" id="208336"/>
    <lineage>
        <taxon>Eukaryota</taxon>
        <taxon>Metazoa</taxon>
        <taxon>Chordata</taxon>
        <taxon>Craniata</taxon>
        <taxon>Vertebrata</taxon>
        <taxon>Euteleostomi</taxon>
        <taxon>Actinopterygii</taxon>
        <taxon>Neopterygii</taxon>
        <taxon>Teleostei</taxon>
        <taxon>Neoteleostei</taxon>
        <taxon>Acanthomorphata</taxon>
        <taxon>Ovalentaria</taxon>
        <taxon>Atherinomorphae</taxon>
        <taxon>Cyprinodontiformes</taxon>
        <taxon>Goodeidae</taxon>
        <taxon>Goodea</taxon>
    </lineage>
</organism>
<protein>
    <submittedName>
        <fullName evidence="2">Uncharacterized protein</fullName>
    </submittedName>
</protein>
<reference evidence="2 3" key="1">
    <citation type="submission" date="2021-06" db="EMBL/GenBank/DDBJ databases">
        <authorList>
            <person name="Palmer J.M."/>
        </authorList>
    </citation>
    <scope>NUCLEOTIDE SEQUENCE [LARGE SCALE GENOMIC DNA]</scope>
    <source>
        <strain evidence="2 3">GA_2019</strain>
        <tissue evidence="2">Muscle</tissue>
    </source>
</reference>
<gene>
    <name evidence="2" type="ORF">GOODEAATRI_012773</name>
</gene>
<dbReference type="Proteomes" id="UP001476798">
    <property type="component" value="Unassembled WGS sequence"/>
</dbReference>